<comment type="similarity">
    <text evidence="1">Belongs to the glycine N-acyltransferase family.</text>
</comment>
<dbReference type="Pfam" id="PF06021">
    <property type="entry name" value="Gly_acyl_tr_N"/>
    <property type="match status" value="1"/>
</dbReference>
<name>A0A6J2V9P2_CHACN</name>
<evidence type="ECO:0000256" key="1">
    <source>
        <dbReference type="RuleBase" id="RU368002"/>
    </source>
</evidence>
<dbReference type="PROSITE" id="PS51186">
    <property type="entry name" value="GNAT"/>
    <property type="match status" value="1"/>
</dbReference>
<reference evidence="4" key="1">
    <citation type="submission" date="2025-08" db="UniProtKB">
        <authorList>
            <consortium name="RefSeq"/>
        </authorList>
    </citation>
    <scope>IDENTIFICATION</scope>
</reference>
<gene>
    <name evidence="4" type="primary">LOC115810763</name>
</gene>
<accession>A0A6J2V9P2</accession>
<dbReference type="AlphaFoldDB" id="A0A6J2V9P2"/>
<dbReference type="GeneID" id="115810763"/>
<dbReference type="RefSeq" id="XP_030628627.1">
    <property type="nucleotide sequence ID" value="XM_030772767.1"/>
</dbReference>
<dbReference type="CDD" id="cd04301">
    <property type="entry name" value="NAT_SF"/>
    <property type="match status" value="1"/>
</dbReference>
<keyword evidence="1" id="KW-0012">Acyltransferase</keyword>
<dbReference type="InParanoid" id="A0A6J2V9P2"/>
<feature type="domain" description="N-acetyltransferase" evidence="2">
    <location>
        <begin position="149"/>
        <end position="279"/>
    </location>
</feature>
<dbReference type="InterPro" id="IPR016181">
    <property type="entry name" value="Acyl_CoA_acyltransferase"/>
</dbReference>
<evidence type="ECO:0000313" key="3">
    <source>
        <dbReference type="Proteomes" id="UP000504632"/>
    </source>
</evidence>
<organism evidence="3 4">
    <name type="scientific">Chanos chanos</name>
    <name type="common">Milkfish</name>
    <name type="synonym">Mugil chanos</name>
    <dbReference type="NCBI Taxonomy" id="29144"/>
    <lineage>
        <taxon>Eukaryota</taxon>
        <taxon>Metazoa</taxon>
        <taxon>Chordata</taxon>
        <taxon>Craniata</taxon>
        <taxon>Vertebrata</taxon>
        <taxon>Euteleostomi</taxon>
        <taxon>Actinopterygii</taxon>
        <taxon>Neopterygii</taxon>
        <taxon>Teleostei</taxon>
        <taxon>Ostariophysi</taxon>
        <taxon>Gonorynchiformes</taxon>
        <taxon>Chanidae</taxon>
        <taxon>Chanos</taxon>
    </lineage>
</organism>
<dbReference type="Proteomes" id="UP000504632">
    <property type="component" value="Chromosome 4"/>
</dbReference>
<keyword evidence="3" id="KW-1185">Reference proteome</keyword>
<proteinExistence type="inferred from homology"/>
<dbReference type="InterPro" id="IPR000182">
    <property type="entry name" value="GNAT_dom"/>
</dbReference>
<dbReference type="GO" id="GO:0047961">
    <property type="term" value="F:glycine N-acyltransferase activity"/>
    <property type="evidence" value="ECO:0007669"/>
    <property type="project" value="InterPro"/>
</dbReference>
<dbReference type="Gene3D" id="3.40.630.30">
    <property type="match status" value="1"/>
</dbReference>
<dbReference type="InterPro" id="IPR015938">
    <property type="entry name" value="Glycine_N-acyltransferase_N"/>
</dbReference>
<protein>
    <recommendedName>
        <fullName evidence="1">Glycine N-acyltransferase-like protein</fullName>
        <ecNumber evidence="1">2.3.1.-</ecNumber>
    </recommendedName>
</protein>
<dbReference type="InterPro" id="IPR013653">
    <property type="entry name" value="GCN5-like_dom"/>
</dbReference>
<dbReference type="SUPFAM" id="SSF55729">
    <property type="entry name" value="Acyl-CoA N-acyltransferases (Nat)"/>
    <property type="match status" value="1"/>
</dbReference>
<dbReference type="EC" id="2.3.1.-" evidence="1"/>
<dbReference type="PANTHER" id="PTHR15298:SF19">
    <property type="entry name" value="GLYCINE N-ACYLTRANSFERASE-LIKE PROTEIN"/>
    <property type="match status" value="1"/>
</dbReference>
<sequence>MIVLRSEKLMDAERSLKEFFPESVKVYGCLFHINRGKPHKLEVIVDSWPDFRVIICKPKIQGTKDREGDFNIHSVYSKDKDSLKTLLQTAGIINWDVFTLLAGVDINHLRVVQEVADEKGIPSRAQTVMHVFILEDFSHVNVRKSLTGCTVRPLTSDHAELVDSTWKCGGDRNSYNTVSNYISNYPSFCVMREGDTQPVSWILLHQHCALGLLYTLPEHRGRGYAKLLVSIMAEHLLKQGCPVYCFIEEGNSASLRLFTSLGFKEKPSYQAVWYELNKRAVS</sequence>
<dbReference type="InterPro" id="IPR010313">
    <property type="entry name" value="Glycine_N-acyltransferase"/>
</dbReference>
<evidence type="ECO:0000259" key="2">
    <source>
        <dbReference type="PROSITE" id="PS51186"/>
    </source>
</evidence>
<keyword evidence="1" id="KW-0808">Transferase</keyword>
<dbReference type="GO" id="GO:0005739">
    <property type="term" value="C:mitochondrion"/>
    <property type="evidence" value="ECO:0007669"/>
    <property type="project" value="InterPro"/>
</dbReference>
<dbReference type="PANTHER" id="PTHR15298">
    <property type="entry name" value="L-COA N-ACYLTRANSFERASE-RELATED"/>
    <property type="match status" value="1"/>
</dbReference>
<evidence type="ECO:0000313" key="4">
    <source>
        <dbReference type="RefSeq" id="XP_030628627.1"/>
    </source>
</evidence>
<dbReference type="Pfam" id="PF08445">
    <property type="entry name" value="FR47"/>
    <property type="match status" value="1"/>
</dbReference>
<dbReference type="OrthoDB" id="61870at2759"/>